<dbReference type="RefSeq" id="XP_027195890.1">
    <property type="nucleotide sequence ID" value="XM_027340089.1"/>
</dbReference>
<dbReference type="Pfam" id="PF05154">
    <property type="entry name" value="TM2"/>
    <property type="match status" value="1"/>
</dbReference>
<dbReference type="Proteomes" id="UP000515146">
    <property type="component" value="Unplaced"/>
</dbReference>
<feature type="transmembrane region" description="Helical" evidence="8">
    <location>
        <begin position="192"/>
        <end position="214"/>
    </location>
</feature>
<evidence type="ECO:0000256" key="3">
    <source>
        <dbReference type="ARBA" id="ARBA00022692"/>
    </source>
</evidence>
<keyword evidence="10" id="KW-1185">Reference proteome</keyword>
<keyword evidence="6 8" id="KW-0472">Membrane</keyword>
<dbReference type="PANTHER" id="PTHR21016">
    <property type="entry name" value="BETA-AMYLOID BINDING PROTEIN-RELATED"/>
    <property type="match status" value="1"/>
</dbReference>
<dbReference type="AlphaFoldDB" id="A0A6P6XR64"/>
<reference evidence="11" key="1">
    <citation type="submission" date="2025-08" db="UniProtKB">
        <authorList>
            <consortium name="RefSeq"/>
        </authorList>
    </citation>
    <scope>IDENTIFICATION</scope>
    <source>
        <strain evidence="11">Airmid</strain>
    </source>
</reference>
<proteinExistence type="inferred from homology"/>
<dbReference type="InterPro" id="IPR050932">
    <property type="entry name" value="TM2D1-3-like"/>
</dbReference>
<dbReference type="KEGG" id="dpte:113790420"/>
<dbReference type="GO" id="GO:0016020">
    <property type="term" value="C:membrane"/>
    <property type="evidence" value="ECO:0007669"/>
    <property type="project" value="UniProtKB-SubCell"/>
</dbReference>
<evidence type="ECO:0000256" key="8">
    <source>
        <dbReference type="SAM" id="Phobius"/>
    </source>
</evidence>
<dbReference type="InParanoid" id="A0A6P6XR64"/>
<evidence type="ECO:0000256" key="6">
    <source>
        <dbReference type="ARBA" id="ARBA00023136"/>
    </source>
</evidence>
<comment type="similarity">
    <text evidence="2">Belongs to the TM2 family.</text>
</comment>
<feature type="transmembrane region" description="Helical" evidence="8">
    <location>
        <begin position="35"/>
        <end position="56"/>
    </location>
</feature>
<evidence type="ECO:0000313" key="11">
    <source>
        <dbReference type="RefSeq" id="XP_027195890.1"/>
    </source>
</evidence>
<protein>
    <submittedName>
        <fullName evidence="11">TM2 domain-containing protein 1-like</fullName>
    </submittedName>
</protein>
<evidence type="ECO:0000256" key="1">
    <source>
        <dbReference type="ARBA" id="ARBA00004141"/>
    </source>
</evidence>
<feature type="domain" description="TM2" evidence="9">
    <location>
        <begin position="162"/>
        <end position="210"/>
    </location>
</feature>
<feature type="transmembrane region" description="Helical" evidence="8">
    <location>
        <begin position="163"/>
        <end position="180"/>
    </location>
</feature>
<dbReference type="PANTHER" id="PTHR21016:SF1">
    <property type="entry name" value="TM2 DOMAIN-CONTAINING PROTEIN 1"/>
    <property type="match status" value="1"/>
</dbReference>
<keyword evidence="7" id="KW-0325">Glycoprotein</keyword>
<evidence type="ECO:0000313" key="10">
    <source>
        <dbReference type="Proteomes" id="UP000515146"/>
    </source>
</evidence>
<dbReference type="CTD" id="37443"/>
<accession>A0A6P6XR64</accession>
<sequence length="308" mass="35571">MKKKKKIEIMNKKQKRLIYHHHLLSNKIHFQHSSIFLLFYIFIFMLIIQFINILAIEEDHSLLLSSSSSNIINSTINNDQQKPLFKIDCYSLKIGQFRCDPIEIDEDTQQPFGCSVNNLAPINCTLINGLICDEQSKNLSITTKNDYNQRIQLAIPCQYTNGYSYEITLLLSIFLGMFGIDRFYLGYPAIGLLKFCTLGFLFLGQFIDIILIAMQIVRPADGSNYIIKFFGPKLTIINSFRHQRFGLFDNIPFIYDDNDNFTDYRMVIHSGFDLYFYPPSTTINNNLAIVSNHFVGNETLTAAHHTNL</sequence>
<dbReference type="InterPro" id="IPR007829">
    <property type="entry name" value="TM2"/>
</dbReference>
<keyword evidence="5 8" id="KW-1133">Transmembrane helix</keyword>
<evidence type="ECO:0000256" key="7">
    <source>
        <dbReference type="ARBA" id="ARBA00023180"/>
    </source>
</evidence>
<dbReference type="OrthoDB" id="5804096at2759"/>
<organism evidence="10 11">
    <name type="scientific">Dermatophagoides pteronyssinus</name>
    <name type="common">European house dust mite</name>
    <dbReference type="NCBI Taxonomy" id="6956"/>
    <lineage>
        <taxon>Eukaryota</taxon>
        <taxon>Metazoa</taxon>
        <taxon>Ecdysozoa</taxon>
        <taxon>Arthropoda</taxon>
        <taxon>Chelicerata</taxon>
        <taxon>Arachnida</taxon>
        <taxon>Acari</taxon>
        <taxon>Acariformes</taxon>
        <taxon>Sarcoptiformes</taxon>
        <taxon>Astigmata</taxon>
        <taxon>Psoroptidia</taxon>
        <taxon>Analgoidea</taxon>
        <taxon>Pyroglyphidae</taxon>
        <taxon>Dermatophagoidinae</taxon>
        <taxon>Dermatophagoides</taxon>
    </lineage>
</organism>
<name>A0A6P6XR64_DERPT</name>
<keyword evidence="3 8" id="KW-0812">Transmembrane</keyword>
<gene>
    <name evidence="11" type="primary">LOC113790420</name>
</gene>
<evidence type="ECO:0000259" key="9">
    <source>
        <dbReference type="Pfam" id="PF05154"/>
    </source>
</evidence>
<evidence type="ECO:0000256" key="2">
    <source>
        <dbReference type="ARBA" id="ARBA00008284"/>
    </source>
</evidence>
<comment type="subcellular location">
    <subcellularLocation>
        <location evidence="1">Membrane</location>
        <topology evidence="1">Multi-pass membrane protein</topology>
    </subcellularLocation>
</comment>
<keyword evidence="4" id="KW-0732">Signal</keyword>
<evidence type="ECO:0000256" key="4">
    <source>
        <dbReference type="ARBA" id="ARBA00022729"/>
    </source>
</evidence>
<evidence type="ECO:0000256" key="5">
    <source>
        <dbReference type="ARBA" id="ARBA00022989"/>
    </source>
</evidence>